<dbReference type="PANTHER" id="PTHR46889:SF5">
    <property type="entry name" value="INTEGRASE PROTEIN"/>
    <property type="match status" value="1"/>
</dbReference>
<dbReference type="InterPro" id="IPR025948">
    <property type="entry name" value="HTH-like_dom"/>
</dbReference>
<accession>A0AAW7ILI6</accession>
<evidence type="ECO:0000259" key="3">
    <source>
        <dbReference type="PROSITE" id="PS50994"/>
    </source>
</evidence>
<comment type="function">
    <text evidence="1">Involved in the transposition of the insertion sequence.</text>
</comment>
<feature type="domain" description="Integrase catalytic" evidence="3">
    <location>
        <begin position="277"/>
        <end position="441"/>
    </location>
</feature>
<dbReference type="InterPro" id="IPR036397">
    <property type="entry name" value="RNaseH_sf"/>
</dbReference>
<name>A0AAW7ILI6_9BACI</name>
<protein>
    <submittedName>
        <fullName evidence="4">IS3 family transposase</fullName>
    </submittedName>
</protein>
<evidence type="ECO:0000313" key="5">
    <source>
        <dbReference type="Proteomes" id="UP001234602"/>
    </source>
</evidence>
<gene>
    <name evidence="4" type="ORF">QUF89_19435</name>
</gene>
<dbReference type="InterPro" id="IPR012337">
    <property type="entry name" value="RNaseH-like_sf"/>
</dbReference>
<proteinExistence type="predicted"/>
<feature type="region of interest" description="Disordered" evidence="2">
    <location>
        <begin position="88"/>
        <end position="107"/>
    </location>
</feature>
<dbReference type="NCBIfam" id="NF033516">
    <property type="entry name" value="transpos_IS3"/>
    <property type="match status" value="1"/>
</dbReference>
<reference evidence="4" key="1">
    <citation type="submission" date="2023-06" db="EMBL/GenBank/DDBJ databases">
        <title>Comparative genomics of Bacillaceae isolates and their secondary metabolite potential.</title>
        <authorList>
            <person name="Song L."/>
            <person name="Nielsen L.J."/>
            <person name="Mohite O."/>
            <person name="Xu X."/>
            <person name="Weber T."/>
            <person name="Kovacs A.T."/>
        </authorList>
    </citation>
    <scope>NUCLEOTIDE SEQUENCE</scope>
    <source>
        <strain evidence="4">D8_B_37</strain>
    </source>
</reference>
<dbReference type="InterPro" id="IPR046929">
    <property type="entry name" value="HTH_Tnp"/>
</dbReference>
<dbReference type="Pfam" id="PF13276">
    <property type="entry name" value="HTH_21"/>
    <property type="match status" value="1"/>
</dbReference>
<comment type="caution">
    <text evidence="4">The sequence shown here is derived from an EMBL/GenBank/DDBJ whole genome shotgun (WGS) entry which is preliminary data.</text>
</comment>
<evidence type="ECO:0000256" key="1">
    <source>
        <dbReference type="ARBA" id="ARBA00002286"/>
    </source>
</evidence>
<dbReference type="Pfam" id="PF00665">
    <property type="entry name" value="rve"/>
    <property type="match status" value="1"/>
</dbReference>
<dbReference type="SUPFAM" id="SSF53098">
    <property type="entry name" value="Ribonuclease H-like"/>
    <property type="match status" value="1"/>
</dbReference>
<dbReference type="Pfam" id="PF13333">
    <property type="entry name" value="rve_2"/>
    <property type="match status" value="1"/>
</dbReference>
<dbReference type="GO" id="GO:0015074">
    <property type="term" value="P:DNA integration"/>
    <property type="evidence" value="ECO:0007669"/>
    <property type="project" value="InterPro"/>
</dbReference>
<dbReference type="InterPro" id="IPR001584">
    <property type="entry name" value="Integrase_cat-core"/>
</dbReference>
<dbReference type="Gene3D" id="3.30.420.10">
    <property type="entry name" value="Ribonuclease H-like superfamily/Ribonuclease H"/>
    <property type="match status" value="1"/>
</dbReference>
<dbReference type="Pfam" id="PF20310">
    <property type="entry name" value="HTH_Tnp_2"/>
    <property type="match status" value="1"/>
</dbReference>
<dbReference type="PROSITE" id="PS50994">
    <property type="entry name" value="INTEGRASE"/>
    <property type="match status" value="1"/>
</dbReference>
<dbReference type="Proteomes" id="UP001234602">
    <property type="component" value="Unassembled WGS sequence"/>
</dbReference>
<dbReference type="InterPro" id="IPR009057">
    <property type="entry name" value="Homeodomain-like_sf"/>
</dbReference>
<dbReference type="GO" id="GO:0003676">
    <property type="term" value="F:nucleic acid binding"/>
    <property type="evidence" value="ECO:0007669"/>
    <property type="project" value="InterPro"/>
</dbReference>
<organism evidence="4 5">
    <name type="scientific">Peribacillus simplex</name>
    <dbReference type="NCBI Taxonomy" id="1478"/>
    <lineage>
        <taxon>Bacteria</taxon>
        <taxon>Bacillati</taxon>
        <taxon>Bacillota</taxon>
        <taxon>Bacilli</taxon>
        <taxon>Bacillales</taxon>
        <taxon>Bacillaceae</taxon>
        <taxon>Peribacillus</taxon>
    </lineage>
</organism>
<dbReference type="EMBL" id="JAUCEY010000008">
    <property type="protein sequence ID" value="MDM5454299.1"/>
    <property type="molecule type" value="Genomic_DNA"/>
</dbReference>
<dbReference type="RefSeq" id="WP_155727194.1">
    <property type="nucleotide sequence ID" value="NZ_CP011008.1"/>
</dbReference>
<dbReference type="SUPFAM" id="SSF46689">
    <property type="entry name" value="Homeodomain-like"/>
    <property type="match status" value="1"/>
</dbReference>
<dbReference type="InterPro" id="IPR048020">
    <property type="entry name" value="Transpos_IS3"/>
</dbReference>
<dbReference type="AlphaFoldDB" id="A0AAW7ILI6"/>
<sequence length="443" mass="52364">MSKIYFNEFQIKELENNPHVKQVSDRSIAYHPDFKVKAIKENQAGKSPTQIFIEHGFELEMIGSDKPKGCLKRWRKTFEQYGEDGFYTERRGKGSPGRPKSKEYSQEDQLKKAEARIKYLEAELEFLKKFRRTRKAGFEEEKMTTSEKFTLIEQIIRQYNLTNMVRYFCEMAEVSRSGYYAWIHAERIRLTHEKKDSQDYELIKEVFEAKKKKAGALTIKMILENKYFVTMNHKKIRRLMHKFNLKAIIRQAKPYKKLAKATHEHKAVPNHLNRNFNQGEPRKILLTDITYVYYGSGQPAYLSCVKDAVTREIIAFHLSRSLKMGIVYHTLEKLSDSLNDLIHPEAIIHSDQGVHYTHPEFQRRVKELGLKQSMSRKGNCWDNAPMESFFGHFKDEVDYLECQTFDELHQLIEEYMEDYNTNRYQWSLNRMTPAQYGSQLLAA</sequence>
<evidence type="ECO:0000256" key="2">
    <source>
        <dbReference type="SAM" id="MobiDB-lite"/>
    </source>
</evidence>
<dbReference type="PANTHER" id="PTHR46889">
    <property type="entry name" value="TRANSPOSASE INSF FOR INSERTION SEQUENCE IS3B-RELATED"/>
    <property type="match status" value="1"/>
</dbReference>
<evidence type="ECO:0000313" key="4">
    <source>
        <dbReference type="EMBL" id="MDM5454299.1"/>
    </source>
</evidence>
<dbReference type="InterPro" id="IPR050900">
    <property type="entry name" value="Transposase_IS3/IS150/IS904"/>
</dbReference>